<gene>
    <name evidence="2" type="ORF">HOP60_09805</name>
</gene>
<protein>
    <submittedName>
        <fullName evidence="2">HNH endonuclease</fullName>
    </submittedName>
</protein>
<reference evidence="2 3" key="1">
    <citation type="journal article" date="2021" name="Front. Microbiol.">
        <title>Aerobic Denitrification and Heterotrophic Sulfur Oxidation in the Genus Halomonas Revealed by Six Novel Species Characterizations and Genome-Based Analysis.</title>
        <authorList>
            <person name="Wang L."/>
            <person name="Shao Z."/>
        </authorList>
    </citation>
    <scope>NUCLEOTIDE SEQUENCE [LARGE SCALE GENOMIC DNA]</scope>
    <source>
        <strain evidence="2 3">MCCC 1A05748</strain>
    </source>
</reference>
<proteinExistence type="predicted"/>
<organism evidence="2 3">
    <name type="scientific">Billgrantia desiderata</name>
    <dbReference type="NCBI Taxonomy" id="52021"/>
    <lineage>
        <taxon>Bacteria</taxon>
        <taxon>Pseudomonadati</taxon>
        <taxon>Pseudomonadota</taxon>
        <taxon>Gammaproteobacteria</taxon>
        <taxon>Oceanospirillales</taxon>
        <taxon>Halomonadaceae</taxon>
        <taxon>Billgrantia</taxon>
    </lineage>
</organism>
<keyword evidence="3" id="KW-1185">Reference proteome</keyword>
<dbReference type="InterPro" id="IPR003615">
    <property type="entry name" value="HNH_nuc"/>
</dbReference>
<dbReference type="EMBL" id="JABFTQ010000005">
    <property type="protein sequence ID" value="MCE8047022.1"/>
    <property type="molecule type" value="Genomic_DNA"/>
</dbReference>
<evidence type="ECO:0000313" key="3">
    <source>
        <dbReference type="Proteomes" id="UP001320154"/>
    </source>
</evidence>
<dbReference type="Proteomes" id="UP001320154">
    <property type="component" value="Unassembled WGS sequence"/>
</dbReference>
<comment type="caution">
    <text evidence="2">The sequence shown here is derived from an EMBL/GenBank/DDBJ whole genome shotgun (WGS) entry which is preliminary data.</text>
</comment>
<feature type="domain" description="HNH nuclease" evidence="1">
    <location>
        <begin position="53"/>
        <end position="107"/>
    </location>
</feature>
<evidence type="ECO:0000313" key="2">
    <source>
        <dbReference type="EMBL" id="MCE8047022.1"/>
    </source>
</evidence>
<keyword evidence="2" id="KW-0378">Hydrolase</keyword>
<dbReference type="InterPro" id="IPR002711">
    <property type="entry name" value="HNH"/>
</dbReference>
<dbReference type="SMART" id="SM00507">
    <property type="entry name" value="HNHc"/>
    <property type="match status" value="1"/>
</dbReference>
<sequence length="122" mass="13628">MPSSPPRPCRAPMCAGKTTAKHGYCEAHAHLEVTWDKRKPGMKSGRGGRPWRRKRERILRRDKGLCQLCFRAGRITPALEVDHIVNVAQGGDDSDDNLEAICRPCHQAKTLEEARRGRGGDD</sequence>
<keyword evidence="2" id="KW-0255">Endonuclease</keyword>
<dbReference type="Gene3D" id="1.10.30.50">
    <property type="match status" value="1"/>
</dbReference>
<dbReference type="Pfam" id="PF01844">
    <property type="entry name" value="HNH"/>
    <property type="match status" value="1"/>
</dbReference>
<dbReference type="GO" id="GO:0004519">
    <property type="term" value="F:endonuclease activity"/>
    <property type="evidence" value="ECO:0007669"/>
    <property type="project" value="UniProtKB-KW"/>
</dbReference>
<evidence type="ECO:0000259" key="1">
    <source>
        <dbReference type="SMART" id="SM00507"/>
    </source>
</evidence>
<keyword evidence="2" id="KW-0540">Nuclease</keyword>
<dbReference type="CDD" id="cd00085">
    <property type="entry name" value="HNHc"/>
    <property type="match status" value="1"/>
</dbReference>
<name>A0ABS9B4Z2_9GAMM</name>
<accession>A0ABS9B4Z2</accession>